<gene>
    <name evidence="7" type="ORF">LNTAR_16247</name>
</gene>
<dbReference type="RefSeq" id="WP_007279144.1">
    <property type="nucleotide sequence ID" value="NZ_ABCK01000011.1"/>
</dbReference>
<keyword evidence="2 5" id="KW-0812">Transmembrane</keyword>
<feature type="transmembrane region" description="Helical" evidence="5">
    <location>
        <begin position="362"/>
        <end position="384"/>
    </location>
</feature>
<keyword evidence="4 5" id="KW-0472">Membrane</keyword>
<dbReference type="GO" id="GO:0055085">
    <property type="term" value="P:transmembrane transport"/>
    <property type="evidence" value="ECO:0007669"/>
    <property type="project" value="InterPro"/>
</dbReference>
<evidence type="ECO:0000259" key="6">
    <source>
        <dbReference type="PROSITE" id="PS50928"/>
    </source>
</evidence>
<protein>
    <submittedName>
        <fullName evidence="7">ABC-type uncharacterized transport system, permease component</fullName>
    </submittedName>
</protein>
<dbReference type="PANTHER" id="PTHR30325:SF0">
    <property type="entry name" value="INNER MEMBRANE ABC TRANSPORTER PERMEASE PROTEIN YEJE"/>
    <property type="match status" value="1"/>
</dbReference>
<dbReference type="CDD" id="cd06261">
    <property type="entry name" value="TM_PBP2"/>
    <property type="match status" value="1"/>
</dbReference>
<dbReference type="STRING" id="313628.LNTAR_16247"/>
<dbReference type="Proteomes" id="UP000004947">
    <property type="component" value="Unassembled WGS sequence"/>
</dbReference>
<dbReference type="Pfam" id="PF00528">
    <property type="entry name" value="BPD_transp_1"/>
    <property type="match status" value="1"/>
</dbReference>
<evidence type="ECO:0000256" key="2">
    <source>
        <dbReference type="ARBA" id="ARBA00022692"/>
    </source>
</evidence>
<keyword evidence="5" id="KW-0813">Transport</keyword>
<feature type="transmembrane region" description="Helical" evidence="5">
    <location>
        <begin position="313"/>
        <end position="342"/>
    </location>
</feature>
<dbReference type="GO" id="GO:0042884">
    <property type="term" value="P:microcin transport"/>
    <property type="evidence" value="ECO:0007669"/>
    <property type="project" value="TreeGrafter"/>
</dbReference>
<dbReference type="GO" id="GO:0005886">
    <property type="term" value="C:plasma membrane"/>
    <property type="evidence" value="ECO:0007669"/>
    <property type="project" value="UniProtKB-SubCell"/>
</dbReference>
<dbReference type="PANTHER" id="PTHR30325">
    <property type="entry name" value="MEMBRANE COMPONENT OF ABC TRANSPORTER"/>
    <property type="match status" value="1"/>
</dbReference>
<dbReference type="SUPFAM" id="SSF161098">
    <property type="entry name" value="MetI-like"/>
    <property type="match status" value="1"/>
</dbReference>
<evidence type="ECO:0000256" key="4">
    <source>
        <dbReference type="ARBA" id="ARBA00023136"/>
    </source>
</evidence>
<dbReference type="eggNOG" id="COG4239">
    <property type="taxonomic scope" value="Bacteria"/>
</dbReference>
<reference evidence="7 8" key="1">
    <citation type="journal article" date="2010" name="J. Bacteriol.">
        <title>Genome sequence of Lentisphaera araneosa HTCC2155T, the type species of the order Lentisphaerales in the phylum Lentisphaerae.</title>
        <authorList>
            <person name="Thrash J.C."/>
            <person name="Cho J.C."/>
            <person name="Vergin K.L."/>
            <person name="Morris R.M."/>
            <person name="Giovannoni S.J."/>
        </authorList>
    </citation>
    <scope>NUCLEOTIDE SEQUENCE [LARGE SCALE GENOMIC DNA]</scope>
    <source>
        <strain evidence="7 8">HTCC2155</strain>
    </source>
</reference>
<feature type="transmembrane region" description="Helical" evidence="5">
    <location>
        <begin position="231"/>
        <end position="252"/>
    </location>
</feature>
<dbReference type="InterPro" id="IPR035906">
    <property type="entry name" value="MetI-like_sf"/>
</dbReference>
<keyword evidence="8" id="KW-1185">Reference proteome</keyword>
<dbReference type="EMBL" id="ABCK01000011">
    <property type="protein sequence ID" value="EDM27237.1"/>
    <property type="molecule type" value="Genomic_DNA"/>
</dbReference>
<feature type="transmembrane region" description="Helical" evidence="5">
    <location>
        <begin position="193"/>
        <end position="219"/>
    </location>
</feature>
<name>A6DMP7_9BACT</name>
<evidence type="ECO:0000256" key="1">
    <source>
        <dbReference type="ARBA" id="ARBA00004651"/>
    </source>
</evidence>
<dbReference type="OrthoDB" id="9766870at2"/>
<evidence type="ECO:0000313" key="8">
    <source>
        <dbReference type="Proteomes" id="UP000004947"/>
    </source>
</evidence>
<dbReference type="InterPro" id="IPR000515">
    <property type="entry name" value="MetI-like"/>
</dbReference>
<organism evidence="7 8">
    <name type="scientific">Lentisphaera araneosa HTCC2155</name>
    <dbReference type="NCBI Taxonomy" id="313628"/>
    <lineage>
        <taxon>Bacteria</taxon>
        <taxon>Pseudomonadati</taxon>
        <taxon>Lentisphaerota</taxon>
        <taxon>Lentisphaeria</taxon>
        <taxon>Lentisphaerales</taxon>
        <taxon>Lentisphaeraceae</taxon>
        <taxon>Lentisphaera</taxon>
    </lineage>
</organism>
<dbReference type="PROSITE" id="PS50928">
    <property type="entry name" value="ABC_TM1"/>
    <property type="match status" value="1"/>
</dbReference>
<comment type="similarity">
    <text evidence="5">Belongs to the binding-protein-dependent transport system permease family.</text>
</comment>
<feature type="domain" description="ABC transmembrane type-1" evidence="6">
    <location>
        <begin position="191"/>
        <end position="384"/>
    </location>
</feature>
<dbReference type="InterPro" id="IPR025966">
    <property type="entry name" value="OppC_N"/>
</dbReference>
<dbReference type="Gene3D" id="1.10.3720.10">
    <property type="entry name" value="MetI-like"/>
    <property type="match status" value="1"/>
</dbReference>
<feature type="transmembrane region" description="Helical" evidence="5">
    <location>
        <begin position="258"/>
        <end position="278"/>
    </location>
</feature>
<evidence type="ECO:0000256" key="3">
    <source>
        <dbReference type="ARBA" id="ARBA00022989"/>
    </source>
</evidence>
<accession>A6DMP7</accession>
<dbReference type="Pfam" id="PF12911">
    <property type="entry name" value="OppC_N"/>
    <property type="match status" value="1"/>
</dbReference>
<comment type="subcellular location">
    <subcellularLocation>
        <location evidence="1 5">Cell membrane</location>
        <topology evidence="1 5">Multi-pass membrane protein</topology>
    </subcellularLocation>
</comment>
<proteinExistence type="inferred from homology"/>
<sequence length="400" mass="45419">MNPINQQRWQRFRNNRMALISLQFFIGLTLISLCSELFFNDKALAVKYNGELHFPFLQSAIPAKNFGLENQSEANYLELQKSFRAKPEDGNWVIMPFVPFHYRSIDKIDREPIDKKLKETELEYNNKIVKLANNSTTQKETIYSLKLERNKALGEIDKNKYHPLPPDLPSRHFLGTDDTGRDILAQLSYGYRIAILFALMLLIVNYVIGVAVGCAMGYLGSWYDLIMQRIIEVLSNIPFLYIIIIIAAVLRAQGFTMGFWAMIGIYASFGWMGLTWYMRTATLKEKAREYVLAARACGASKTRIVFKHIIPNVISLLVTFAPFSISGSIIGLTSLDFLGYGLPKDYPSWGGLIKVGTDNIQSPWIVTSIVVAMVLVLFLINAIGEGIRQAYDPKKISHYE</sequence>
<evidence type="ECO:0000256" key="5">
    <source>
        <dbReference type="RuleBase" id="RU363032"/>
    </source>
</evidence>
<keyword evidence="3 5" id="KW-1133">Transmembrane helix</keyword>
<evidence type="ECO:0000313" key="7">
    <source>
        <dbReference type="EMBL" id="EDM27237.1"/>
    </source>
</evidence>
<dbReference type="AlphaFoldDB" id="A6DMP7"/>
<comment type="caution">
    <text evidence="7">The sequence shown here is derived from an EMBL/GenBank/DDBJ whole genome shotgun (WGS) entry which is preliminary data.</text>
</comment>